<evidence type="ECO:0000313" key="4">
    <source>
        <dbReference type="EnsemblPlants" id="HORVU.MOREX.r3.6HG0539590.1"/>
    </source>
</evidence>
<dbReference type="PANTHER" id="PTHR18929">
    <property type="entry name" value="PROTEIN DISULFIDE ISOMERASE"/>
    <property type="match status" value="1"/>
</dbReference>
<dbReference type="CDD" id="cd02961">
    <property type="entry name" value="PDI_a_family"/>
    <property type="match status" value="1"/>
</dbReference>
<dbReference type="CDD" id="cd02981">
    <property type="entry name" value="PDI_b_family"/>
    <property type="match status" value="1"/>
</dbReference>
<dbReference type="GO" id="GO:0005783">
    <property type="term" value="C:endoplasmic reticulum"/>
    <property type="evidence" value="ECO:0000318"/>
    <property type="project" value="GO_Central"/>
</dbReference>
<dbReference type="OrthoDB" id="427280at2759"/>
<sequence length="284" mass="30715">MPIPLALLLLLLPHTSASTTAPDVSLDNIITNAGADAMAGNNSEDGGPAYNRYVQDLFLTDDDDNPEAVDEAHVVVLTAANFSSFVAARRHVMVDFYVPWCSWSRKLAPEYAAAASHLADTGLDVALAKVDVARNNQLARAHDVLGSPTVYFFVDGAKGYRYYGERTKDAIVAWITKKLGPAVQNIITVDEAEKIVADHGMAVLAFLDSLSGAHSDKLAAASRLEDSINVYQTASPDVAELFGVDPEARRPLVVMLEADQEGKLTVSRYRRSSLSNLFLNHTLV</sequence>
<dbReference type="GO" id="GO:0003756">
    <property type="term" value="F:protein disulfide isomerase activity"/>
    <property type="evidence" value="ECO:0000318"/>
    <property type="project" value="GO_Central"/>
</dbReference>
<keyword evidence="5" id="KW-1185">Reference proteome</keyword>
<organism evidence="4 5">
    <name type="scientific">Hordeum vulgare subsp. vulgare</name>
    <name type="common">Domesticated barley</name>
    <dbReference type="NCBI Taxonomy" id="112509"/>
    <lineage>
        <taxon>Eukaryota</taxon>
        <taxon>Viridiplantae</taxon>
        <taxon>Streptophyta</taxon>
        <taxon>Embryophyta</taxon>
        <taxon>Tracheophyta</taxon>
        <taxon>Spermatophyta</taxon>
        <taxon>Magnoliopsida</taxon>
        <taxon>Liliopsida</taxon>
        <taxon>Poales</taxon>
        <taxon>Poaceae</taxon>
        <taxon>BOP clade</taxon>
        <taxon>Pooideae</taxon>
        <taxon>Triticodae</taxon>
        <taxon>Triticeae</taxon>
        <taxon>Hordeinae</taxon>
        <taxon>Hordeum</taxon>
    </lineage>
</organism>
<dbReference type="SMR" id="A0A8I7BAS0"/>
<reference evidence="4" key="3">
    <citation type="submission" date="2022-01" db="UniProtKB">
        <authorList>
            <consortium name="EnsemblPlants"/>
        </authorList>
    </citation>
    <scope>IDENTIFICATION</scope>
    <source>
        <strain evidence="4">subsp. vulgare</strain>
    </source>
</reference>
<dbReference type="Gene3D" id="3.40.30.10">
    <property type="entry name" value="Glutaredoxin"/>
    <property type="match status" value="2"/>
</dbReference>
<dbReference type="EnsemblPlants" id="HORVU.MOREX.r3.6HG0539590.1">
    <property type="protein sequence ID" value="HORVU.MOREX.r3.6HG0539590.1"/>
    <property type="gene ID" value="HORVU.MOREX.r3.6HG0539590"/>
</dbReference>
<dbReference type="Gramene" id="HORVU.MOREX.r3.6HG0539590.1">
    <property type="protein sequence ID" value="HORVU.MOREX.r3.6HG0539590.1"/>
    <property type="gene ID" value="HORVU.MOREX.r3.6HG0539590"/>
</dbReference>
<dbReference type="GeneID" id="123404316"/>
<dbReference type="PROSITE" id="PS51352">
    <property type="entry name" value="THIOREDOXIN_2"/>
    <property type="match status" value="1"/>
</dbReference>
<evidence type="ECO:0000259" key="3">
    <source>
        <dbReference type="PROSITE" id="PS51352"/>
    </source>
</evidence>
<dbReference type="Gramene" id="HORVU.MOREX.r2.6HG0448780.1">
    <property type="protein sequence ID" value="HORVU.MOREX.r2.6HG0448780.1"/>
    <property type="gene ID" value="HORVU.MOREX.r2.6HG0448780"/>
</dbReference>
<reference evidence="5" key="1">
    <citation type="journal article" date="2012" name="Nature">
        <title>A physical, genetic and functional sequence assembly of the barley genome.</title>
        <authorList>
            <consortium name="The International Barley Genome Sequencing Consortium"/>
            <person name="Mayer K.F."/>
            <person name="Waugh R."/>
            <person name="Brown J.W."/>
            <person name="Schulman A."/>
            <person name="Langridge P."/>
            <person name="Platzer M."/>
            <person name="Fincher G.B."/>
            <person name="Muehlbauer G.J."/>
            <person name="Sato K."/>
            <person name="Close T.J."/>
            <person name="Wise R.P."/>
            <person name="Stein N."/>
        </authorList>
    </citation>
    <scope>NUCLEOTIDE SEQUENCE [LARGE SCALE GENOMIC DNA]</scope>
    <source>
        <strain evidence="5">cv. Morex</strain>
    </source>
</reference>
<dbReference type="InterPro" id="IPR036249">
    <property type="entry name" value="Thioredoxin-like_sf"/>
</dbReference>
<gene>
    <name evidence="4" type="primary">LOC123404316</name>
</gene>
<feature type="domain" description="Thioredoxin" evidence="3">
    <location>
        <begin position="15"/>
        <end position="180"/>
    </location>
</feature>
<dbReference type="KEGG" id="hvg:123404316"/>
<accession>A0A8I7BAS0</accession>
<feature type="chain" id="PRO_5035145936" description="Thioredoxin domain-containing protein" evidence="2">
    <location>
        <begin position="18"/>
        <end position="284"/>
    </location>
</feature>
<protein>
    <recommendedName>
        <fullName evidence="3">Thioredoxin domain-containing protein</fullName>
    </recommendedName>
</protein>
<dbReference type="Pfam" id="PF00085">
    <property type="entry name" value="Thioredoxin"/>
    <property type="match status" value="1"/>
</dbReference>
<dbReference type="InterPro" id="IPR013766">
    <property type="entry name" value="Thioredoxin_domain"/>
</dbReference>
<dbReference type="GO" id="GO:0034976">
    <property type="term" value="P:response to endoplasmic reticulum stress"/>
    <property type="evidence" value="ECO:0000318"/>
    <property type="project" value="GO_Central"/>
</dbReference>
<evidence type="ECO:0000313" key="5">
    <source>
        <dbReference type="Proteomes" id="UP000011116"/>
    </source>
</evidence>
<comment type="similarity">
    <text evidence="1">Belongs to the protein disulfide isomerase family.</text>
</comment>
<proteinExistence type="inferred from homology"/>
<dbReference type="AlphaFoldDB" id="A0A8I7BAS0"/>
<dbReference type="RefSeq" id="XP_044954176.1">
    <property type="nucleotide sequence ID" value="XM_045098241.1"/>
</dbReference>
<dbReference type="Proteomes" id="UP000011116">
    <property type="component" value="Chromosome 6H"/>
</dbReference>
<keyword evidence="2" id="KW-0732">Signal</keyword>
<reference evidence="4" key="2">
    <citation type="submission" date="2020-10" db="EMBL/GenBank/DDBJ databases">
        <authorList>
            <person name="Scholz U."/>
            <person name="Mascher M."/>
            <person name="Fiebig A."/>
        </authorList>
    </citation>
    <scope>NUCLEOTIDE SEQUENCE [LARGE SCALE GENOMIC DNA]</scope>
    <source>
        <strain evidence="4">cv. Morex</strain>
    </source>
</reference>
<dbReference type="PANTHER" id="PTHR18929:SF238">
    <property type="entry name" value="THIOREDOXIN DOMAIN-CONTAINING PROTEIN"/>
    <property type="match status" value="1"/>
</dbReference>
<feature type="signal peptide" evidence="2">
    <location>
        <begin position="1"/>
        <end position="17"/>
    </location>
</feature>
<evidence type="ECO:0000256" key="1">
    <source>
        <dbReference type="ARBA" id="ARBA00006347"/>
    </source>
</evidence>
<dbReference type="SUPFAM" id="SSF52833">
    <property type="entry name" value="Thioredoxin-like"/>
    <property type="match status" value="2"/>
</dbReference>
<evidence type="ECO:0000256" key="2">
    <source>
        <dbReference type="SAM" id="SignalP"/>
    </source>
</evidence>
<dbReference type="GO" id="GO:0006457">
    <property type="term" value="P:protein folding"/>
    <property type="evidence" value="ECO:0000318"/>
    <property type="project" value="GO_Central"/>
</dbReference>
<name>A0A8I7BAS0_HORVV</name>